<evidence type="ECO:0000313" key="2">
    <source>
        <dbReference type="EMBL" id="KAK6803276.1"/>
    </source>
</evidence>
<dbReference type="EMBL" id="JBANQN010000001">
    <property type="protein sequence ID" value="KAK6803276.1"/>
    <property type="molecule type" value="Genomic_DNA"/>
</dbReference>
<organism evidence="2 3">
    <name type="scientific">Solanum bulbocastanum</name>
    <name type="common">Wild potato</name>
    <dbReference type="NCBI Taxonomy" id="147425"/>
    <lineage>
        <taxon>Eukaryota</taxon>
        <taxon>Viridiplantae</taxon>
        <taxon>Streptophyta</taxon>
        <taxon>Embryophyta</taxon>
        <taxon>Tracheophyta</taxon>
        <taxon>Spermatophyta</taxon>
        <taxon>Magnoliopsida</taxon>
        <taxon>eudicotyledons</taxon>
        <taxon>Gunneridae</taxon>
        <taxon>Pentapetalae</taxon>
        <taxon>asterids</taxon>
        <taxon>lamiids</taxon>
        <taxon>Solanales</taxon>
        <taxon>Solanaceae</taxon>
        <taxon>Solanoideae</taxon>
        <taxon>Solaneae</taxon>
        <taxon>Solanum</taxon>
    </lineage>
</organism>
<name>A0AAN8UC20_SOLBU</name>
<evidence type="ECO:0000256" key="1">
    <source>
        <dbReference type="SAM" id="MobiDB-lite"/>
    </source>
</evidence>
<evidence type="ECO:0000313" key="3">
    <source>
        <dbReference type="Proteomes" id="UP001371456"/>
    </source>
</evidence>
<feature type="compositionally biased region" description="Basic residues" evidence="1">
    <location>
        <begin position="132"/>
        <end position="143"/>
    </location>
</feature>
<proteinExistence type="predicted"/>
<dbReference type="AlphaFoldDB" id="A0AAN8UC20"/>
<feature type="region of interest" description="Disordered" evidence="1">
    <location>
        <begin position="123"/>
        <end position="143"/>
    </location>
</feature>
<comment type="caution">
    <text evidence="2">The sequence shown here is derived from an EMBL/GenBank/DDBJ whole genome shotgun (WGS) entry which is preliminary data.</text>
</comment>
<gene>
    <name evidence="2" type="ORF">RDI58_001060</name>
</gene>
<sequence>MLSYNIAAIGFHNYTIYKEESIYFWSKIAAQELLLSYNNQQKVIQGLAKVESLGAISESKACLQQRNRDEEAQEPTGLLLFSLNWKTQGVRCIKKDEKDKEFEQYLYRSTKLKCKAHALFQSRHTPTPKSLPARKKCSARKRKLGDKIRRRKTNLLEAASHNVQGMLVM</sequence>
<protein>
    <submittedName>
        <fullName evidence="2">Uncharacterized protein</fullName>
    </submittedName>
</protein>
<dbReference type="Proteomes" id="UP001371456">
    <property type="component" value="Unassembled WGS sequence"/>
</dbReference>
<reference evidence="2 3" key="1">
    <citation type="submission" date="2024-02" db="EMBL/GenBank/DDBJ databases">
        <title>de novo genome assembly of Solanum bulbocastanum strain 11H21.</title>
        <authorList>
            <person name="Hosaka A.J."/>
        </authorList>
    </citation>
    <scope>NUCLEOTIDE SEQUENCE [LARGE SCALE GENOMIC DNA]</scope>
    <source>
        <tissue evidence="2">Young leaves</tissue>
    </source>
</reference>
<keyword evidence="3" id="KW-1185">Reference proteome</keyword>
<accession>A0AAN8UC20</accession>